<dbReference type="EMBL" id="LJZR01000103">
    <property type="protein sequence ID" value="KPQ31438.1"/>
    <property type="molecule type" value="Genomic_DNA"/>
</dbReference>
<proteinExistence type="predicted"/>
<evidence type="ECO:0000313" key="1">
    <source>
        <dbReference type="EMBL" id="KPQ31438.1"/>
    </source>
</evidence>
<dbReference type="STRING" id="1666911.HLUCCA11_23745"/>
<accession>A0A0P7Z9I2</accession>
<evidence type="ECO:0000313" key="2">
    <source>
        <dbReference type="Proteomes" id="UP000050465"/>
    </source>
</evidence>
<protein>
    <submittedName>
        <fullName evidence="1">Uncharacterized protein</fullName>
    </submittedName>
</protein>
<dbReference type="AlphaFoldDB" id="A0A0P7Z9I2"/>
<gene>
    <name evidence="1" type="ORF">HLUCCA11_23745</name>
</gene>
<organism evidence="1 2">
    <name type="scientific">Phormidesmis priestleyi Ana</name>
    <dbReference type="NCBI Taxonomy" id="1666911"/>
    <lineage>
        <taxon>Bacteria</taxon>
        <taxon>Bacillati</taxon>
        <taxon>Cyanobacteriota</taxon>
        <taxon>Cyanophyceae</taxon>
        <taxon>Leptolyngbyales</taxon>
        <taxon>Leptolyngbyaceae</taxon>
        <taxon>Phormidesmis</taxon>
    </lineage>
</organism>
<dbReference type="Proteomes" id="UP000050465">
    <property type="component" value="Unassembled WGS sequence"/>
</dbReference>
<dbReference type="PATRIC" id="fig|1666911.3.peg.948"/>
<name>A0A0P7Z9I2_9CYAN</name>
<sequence>MSWNYFLETLSNRPEYGLTSLEAEVLMCFQEAQCPTKSELLEAYVKSYSPIEEEAFTQRLKNIYRKFKIVGKGHKLPQLHKRVYEQYRQYQNNDIFFSDIGLNYIYPIFPRDSFGKAIDNLIDSDNLEHRQVDILQTFAPNLNDYFEHLIRCLQNGVKVRILLAWPYSEAAKLREEVLRKYANNSTGDEINIQDCVIANLETLEKIIRVTDTSKCIEIRLYDTFPSLAIYRAGRYMLAAPFLHGSLAINTFQLELTTNSPNQLITQTLQKDFELMWKVARRFHPNPNQNWRNDLKILFTG</sequence>
<reference evidence="1 2" key="1">
    <citation type="submission" date="2015-09" db="EMBL/GenBank/DDBJ databases">
        <title>Identification and resolution of microdiversity through metagenomic sequencing of parallel consortia.</title>
        <authorList>
            <person name="Nelson W.C."/>
            <person name="Romine M.F."/>
            <person name="Lindemann S.R."/>
        </authorList>
    </citation>
    <scope>NUCLEOTIDE SEQUENCE [LARGE SCALE GENOMIC DNA]</scope>
    <source>
        <strain evidence="1">Ana</strain>
    </source>
</reference>
<comment type="caution">
    <text evidence="1">The sequence shown here is derived from an EMBL/GenBank/DDBJ whole genome shotgun (WGS) entry which is preliminary data.</text>
</comment>